<name>A0AAW5EIS5_CAMJU</name>
<comment type="caution">
    <text evidence="1">The sequence shown here is derived from an EMBL/GenBank/DDBJ whole genome shotgun (WGS) entry which is preliminary data.</text>
</comment>
<protein>
    <submittedName>
        <fullName evidence="1">Nucleotidyltransferase</fullName>
    </submittedName>
</protein>
<dbReference type="Proteomes" id="UP001199644">
    <property type="component" value="Unassembled WGS sequence"/>
</dbReference>
<accession>A0AAW5EIS5</accession>
<organism evidence="1 2">
    <name type="scientific">Campylobacter jejuni</name>
    <dbReference type="NCBI Taxonomy" id="197"/>
    <lineage>
        <taxon>Bacteria</taxon>
        <taxon>Pseudomonadati</taxon>
        <taxon>Campylobacterota</taxon>
        <taxon>Epsilonproteobacteria</taxon>
        <taxon>Campylobacterales</taxon>
        <taxon>Campylobacteraceae</taxon>
        <taxon>Campylobacter</taxon>
    </lineage>
</organism>
<evidence type="ECO:0000313" key="1">
    <source>
        <dbReference type="EMBL" id="MCH3852744.1"/>
    </source>
</evidence>
<reference evidence="1" key="1">
    <citation type="submission" date="2021-12" db="EMBL/GenBank/DDBJ databases">
        <title>Prevalence of phenicol resistance gene fexA in Campylobacter isolated from poultry supply chain.</title>
        <authorList>
            <person name="Tang B."/>
            <person name="Zheng X."/>
            <person name="Lin J."/>
            <person name="Lin R."/>
            <person name="Yang H."/>
            <person name="Shen Z."/>
            <person name="Xia F."/>
        </authorList>
    </citation>
    <scope>NUCLEOTIDE SEQUENCE</scope>
    <source>
        <strain evidence="1">CJHN2011004</strain>
    </source>
</reference>
<dbReference type="EMBL" id="JAJUOL010000354">
    <property type="protein sequence ID" value="MCH3852744.1"/>
    <property type="molecule type" value="Genomic_DNA"/>
</dbReference>
<proteinExistence type="predicted"/>
<gene>
    <name evidence="1" type="ORF">LZC39_11650</name>
</gene>
<feature type="non-terminal residue" evidence="1">
    <location>
        <position position="1"/>
    </location>
</feature>
<evidence type="ECO:0000313" key="2">
    <source>
        <dbReference type="Proteomes" id="UP001199644"/>
    </source>
</evidence>
<sequence>DIVLKECFENFLPTSDNIPFCVLASKGYAKNNLCANESVSLIFVYKDIKAYHLKPMIKAFIEILNDVHLQID</sequence>
<feature type="non-terminal residue" evidence="1">
    <location>
        <position position="72"/>
    </location>
</feature>
<dbReference type="AlphaFoldDB" id="A0AAW5EIS5"/>